<dbReference type="InterPro" id="IPR003434">
    <property type="entry name" value="Arteri_GP2a"/>
</dbReference>
<dbReference type="Pfam" id="PF02340">
    <property type="entry name" value="PRRSV_Env"/>
    <property type="match status" value="1"/>
</dbReference>
<reference evidence="2" key="3">
    <citation type="journal article" date="2014" name="PLoS ONE">
        <title>High genetic diversity and adaptive potential of two simian hemorrhagic Fever viruses in a wild primate population.</title>
        <authorList>
            <person name="Bailey A.L."/>
            <person name="Lauck M."/>
            <person name="Weiler A."/>
            <person name="Sibley S.D."/>
            <person name="Dinis J.M."/>
            <person name="Bergman Z."/>
            <person name="Nelson C.W."/>
            <person name="Correll M."/>
            <person name="Gleicher M."/>
            <person name="Hyeroba D."/>
            <person name="Tumukunde A."/>
            <person name="Weny G."/>
            <person name="Chapman C."/>
            <person name="Kuhn J.H."/>
            <person name="Hughes A.L."/>
            <person name="Friedrich T.C."/>
            <person name="Goldberg T.L."/>
            <person name="O'Connor D.H."/>
        </authorList>
    </citation>
    <scope>NUCLEOTIDE SEQUENCE</scope>
    <source>
        <strain evidence="2">SHFV-krc2</strain>
    </source>
</reference>
<proteinExistence type="predicted"/>
<accession>F5BD30</accession>
<protein>
    <submittedName>
        <fullName evidence="2">Minor glycoprotein</fullName>
    </submittedName>
</protein>
<sequence length="204" mass="23077">MLSMSCLYLSLTYLFILLSSYLPCVSGSSLAWFSKLYSGEGAQLSTLNPNALYSLLSHHCHHHIISYPDHPLGMVYADALARLQADLATRHLRRHPVDLNVYGIREHFHYRDQCSHLTDDPQRAMTPILRSLDHKLTFLFQRACQELAAVNYYIASNQTHHLGSPWRTIMYTELHSAAGFCVFCSALSLVMILTSVFPCLTSIS</sequence>
<keyword evidence="1" id="KW-0812">Transmembrane</keyword>
<evidence type="ECO:0000256" key="1">
    <source>
        <dbReference type="SAM" id="Phobius"/>
    </source>
</evidence>
<feature type="transmembrane region" description="Helical" evidence="1">
    <location>
        <begin position="177"/>
        <end position="200"/>
    </location>
</feature>
<keyword evidence="1" id="KW-1133">Transmembrane helix</keyword>
<keyword evidence="1" id="KW-0472">Membrane</keyword>
<name>F5BD30_9NIDO</name>
<dbReference type="EMBL" id="KC787631">
    <property type="protein sequence ID" value="AHH53872.1"/>
    <property type="molecule type" value="Genomic_RNA"/>
</dbReference>
<reference evidence="2" key="2">
    <citation type="submission" date="2013-03" db="EMBL/GenBank/DDBJ databases">
        <authorList>
            <person name="Bailey A."/>
            <person name="Lauck M."/>
            <person name="Friedrich T."/>
            <person name="Goldberg T."/>
            <person name="O'Connor D."/>
        </authorList>
    </citation>
    <scope>NUCLEOTIDE SEQUENCE</scope>
    <source>
        <strain evidence="2">SHFV-krc2</strain>
    </source>
</reference>
<evidence type="ECO:0000313" key="2">
    <source>
        <dbReference type="EMBL" id="AHH53872.1"/>
    </source>
</evidence>
<organism evidence="2">
    <name type="scientific">Kibale red colobus virus 2</name>
    <dbReference type="NCBI Taxonomy" id="1936072"/>
    <lineage>
        <taxon>Viruses</taxon>
        <taxon>Riboviria</taxon>
        <taxon>Orthornavirae</taxon>
        <taxon>Pisuviricota</taxon>
        <taxon>Pisoniviricetes</taxon>
        <taxon>Nidovirales</taxon>
        <taxon>Arnidovirineae</taxon>
        <taxon>Arteriviridae</taxon>
        <taxon>Simarterivirinae</taxon>
        <taxon>Etaarterivirus</taxon>
        <taxon>Etaarterivirus ugarco</taxon>
        <taxon>Etaarterivirus ugarco 1</taxon>
    </lineage>
</organism>
<reference evidence="2" key="1">
    <citation type="journal article" date="2011" name="PLoS ONE">
        <title>Novel, divergent simian hemorrhagic fever viruses in a wild Ugandan red colobus monkey discovered using direct pyrosequencing.</title>
        <authorList>
            <person name="Lauck M."/>
            <person name="Hyeroba D."/>
            <person name="Tumukunde A."/>
            <person name="Weny G."/>
            <person name="Lank S.M."/>
            <person name="Chapman C.A."/>
            <person name="O'Connor D.H."/>
            <person name="Friedrich T.C."/>
            <person name="Goldberg T.L."/>
        </authorList>
    </citation>
    <scope>NUCLEOTIDE SEQUENCE</scope>
    <source>
        <strain evidence="2">SHFV-krc2</strain>
    </source>
</reference>